<dbReference type="GO" id="GO:0045493">
    <property type="term" value="P:xylan catabolic process"/>
    <property type="evidence" value="ECO:0007669"/>
    <property type="project" value="UniProtKB-KW"/>
</dbReference>
<feature type="region of interest" description="Disordered" evidence="11">
    <location>
        <begin position="332"/>
        <end position="361"/>
    </location>
</feature>
<evidence type="ECO:0000256" key="3">
    <source>
        <dbReference type="ARBA" id="ARBA00004851"/>
    </source>
</evidence>
<comment type="similarity">
    <text evidence="4 10">Belongs to the glycosyl hydrolase 10 (cellulase F) family.</text>
</comment>
<dbReference type="EMBL" id="ONZQ02000012">
    <property type="protein sequence ID" value="SPO05239.1"/>
    <property type="molecule type" value="Genomic_DNA"/>
</dbReference>
<keyword evidence="10" id="KW-0326">Glycosidase</keyword>
<sequence length="361" mass="40314">MANPLITRQVTGLQAAMVAAGKEYFGTCLTVRGDTTEENIIRSEFGSITPENAMKWEAVQPNRGQFSWGGADQHANWAVQNGKELRCHTLVWYSQLPQWVNGINNNETLYQVMETHINTVMGRYKGKCTHWDVVNEALNEDGTYRDNVFLRVMGESYLPISFRMAAAADPETKLYYNDYNLAFGEAKAEGAVKIVKLVQSWGIKIDGVGLQGHMVTESTPTQDVPTPSREVLANTLRMFTDLGVDVAYTEVDIRMNTPSNAQKLEEHAAAFARMMGACMDVERCVGFTVWGISDRTSWVPGTFQGEGDALLWDNNYQKKPAYQATLDAITSYKPPVEEPVEETPEEPVEPAEPEEPVEPEE</sequence>
<dbReference type="InterPro" id="IPR044846">
    <property type="entry name" value="GH10"/>
</dbReference>
<comment type="caution">
    <text evidence="13">The sequence shown here is derived from an EMBL/GenBank/DDBJ whole genome shotgun (WGS) entry which is preliminary data.</text>
</comment>
<evidence type="ECO:0000256" key="11">
    <source>
        <dbReference type="SAM" id="MobiDB-lite"/>
    </source>
</evidence>
<comment type="pathway">
    <text evidence="3">Glycan degradation; xylan degradation.</text>
</comment>
<reference evidence="13" key="1">
    <citation type="submission" date="2018-03" db="EMBL/GenBank/DDBJ databases">
        <authorList>
            <person name="Guldener U."/>
        </authorList>
    </citation>
    <scope>NUCLEOTIDE SEQUENCE</scope>
</reference>
<dbReference type="GO" id="GO:0005576">
    <property type="term" value="C:extracellular region"/>
    <property type="evidence" value="ECO:0007669"/>
    <property type="project" value="UniProtKB-SubCell"/>
</dbReference>
<evidence type="ECO:0000256" key="2">
    <source>
        <dbReference type="ARBA" id="ARBA00004613"/>
    </source>
</evidence>
<evidence type="ECO:0000313" key="13">
    <source>
        <dbReference type="EMBL" id="SPO05239.1"/>
    </source>
</evidence>
<evidence type="ECO:0000256" key="6">
    <source>
        <dbReference type="ARBA" id="ARBA00022651"/>
    </source>
</evidence>
<dbReference type="Gene3D" id="3.20.20.80">
    <property type="entry name" value="Glycosidases"/>
    <property type="match status" value="1"/>
</dbReference>
<dbReference type="Proteomes" id="UP001187682">
    <property type="component" value="Unassembled WGS sequence"/>
</dbReference>
<accession>A0AAE8N471</accession>
<comment type="catalytic activity">
    <reaction evidence="1 10">
        <text>Endohydrolysis of (1-&gt;4)-beta-D-xylosidic linkages in xylans.</text>
        <dbReference type="EC" id="3.2.1.8"/>
    </reaction>
</comment>
<evidence type="ECO:0000256" key="8">
    <source>
        <dbReference type="ARBA" id="ARBA00023277"/>
    </source>
</evidence>
<dbReference type="InterPro" id="IPR001000">
    <property type="entry name" value="GH10_dom"/>
</dbReference>
<dbReference type="AlphaFoldDB" id="A0AAE8N471"/>
<dbReference type="PANTHER" id="PTHR31490:SF35">
    <property type="entry name" value="ENDO-1,4-BETA-XYLANASE"/>
    <property type="match status" value="1"/>
</dbReference>
<dbReference type="InterPro" id="IPR017853">
    <property type="entry name" value="GH"/>
</dbReference>
<dbReference type="PRINTS" id="PR00134">
    <property type="entry name" value="GLHYDRLASE10"/>
</dbReference>
<dbReference type="PROSITE" id="PS51760">
    <property type="entry name" value="GH10_2"/>
    <property type="match status" value="1"/>
</dbReference>
<evidence type="ECO:0000256" key="7">
    <source>
        <dbReference type="ARBA" id="ARBA00022801"/>
    </source>
</evidence>
<keyword evidence="9 10" id="KW-0624">Polysaccharide degradation</keyword>
<name>A0AAE8N471_9PEZI</name>
<dbReference type="GO" id="GO:0031176">
    <property type="term" value="F:endo-1,4-beta-xylanase activity"/>
    <property type="evidence" value="ECO:0007669"/>
    <property type="project" value="UniProtKB-EC"/>
</dbReference>
<comment type="subcellular location">
    <subcellularLocation>
        <location evidence="2">Secreted</location>
    </subcellularLocation>
</comment>
<feature type="compositionally biased region" description="Acidic residues" evidence="11">
    <location>
        <begin position="338"/>
        <end position="361"/>
    </location>
</feature>
<keyword evidence="5" id="KW-0964">Secreted</keyword>
<keyword evidence="7 10" id="KW-0378">Hydrolase</keyword>
<dbReference type="PANTHER" id="PTHR31490">
    <property type="entry name" value="GLYCOSYL HYDROLASE"/>
    <property type="match status" value="1"/>
</dbReference>
<dbReference type="Pfam" id="PF00331">
    <property type="entry name" value="Glyco_hydro_10"/>
    <property type="match status" value="1"/>
</dbReference>
<evidence type="ECO:0000256" key="1">
    <source>
        <dbReference type="ARBA" id="ARBA00000681"/>
    </source>
</evidence>
<dbReference type="SMART" id="SM00633">
    <property type="entry name" value="Glyco_10"/>
    <property type="match status" value="1"/>
</dbReference>
<dbReference type="SUPFAM" id="SSF51445">
    <property type="entry name" value="(Trans)glycosidases"/>
    <property type="match status" value="1"/>
</dbReference>
<keyword evidence="6" id="KW-0858">Xylan degradation</keyword>
<evidence type="ECO:0000313" key="14">
    <source>
        <dbReference type="Proteomes" id="UP001187682"/>
    </source>
</evidence>
<proteinExistence type="inferred from homology"/>
<evidence type="ECO:0000256" key="10">
    <source>
        <dbReference type="RuleBase" id="RU361174"/>
    </source>
</evidence>
<feature type="domain" description="GH10" evidence="12">
    <location>
        <begin position="35"/>
        <end position="328"/>
    </location>
</feature>
<protein>
    <recommendedName>
        <fullName evidence="10">Beta-xylanase</fullName>
        <ecNumber evidence="10">3.2.1.8</ecNumber>
    </recommendedName>
</protein>
<gene>
    <name evidence="13" type="ORF">DNG_07926</name>
</gene>
<organism evidence="13 14">
    <name type="scientific">Cephalotrichum gorgonifer</name>
    <dbReference type="NCBI Taxonomy" id="2041049"/>
    <lineage>
        <taxon>Eukaryota</taxon>
        <taxon>Fungi</taxon>
        <taxon>Dikarya</taxon>
        <taxon>Ascomycota</taxon>
        <taxon>Pezizomycotina</taxon>
        <taxon>Sordariomycetes</taxon>
        <taxon>Hypocreomycetidae</taxon>
        <taxon>Microascales</taxon>
        <taxon>Microascaceae</taxon>
        <taxon>Cephalotrichum</taxon>
    </lineage>
</organism>
<evidence type="ECO:0000259" key="12">
    <source>
        <dbReference type="PROSITE" id="PS51760"/>
    </source>
</evidence>
<keyword evidence="8 10" id="KW-0119">Carbohydrate metabolism</keyword>
<evidence type="ECO:0000256" key="4">
    <source>
        <dbReference type="ARBA" id="ARBA00007495"/>
    </source>
</evidence>
<evidence type="ECO:0000256" key="5">
    <source>
        <dbReference type="ARBA" id="ARBA00022525"/>
    </source>
</evidence>
<dbReference type="EC" id="3.2.1.8" evidence="10"/>
<evidence type="ECO:0000256" key="9">
    <source>
        <dbReference type="ARBA" id="ARBA00023326"/>
    </source>
</evidence>
<keyword evidence="14" id="KW-1185">Reference proteome</keyword>